<evidence type="ECO:0000313" key="2">
    <source>
        <dbReference type="EMBL" id="MCL7025514.1"/>
    </source>
</evidence>
<name>A0AA41RWI8_PAPNU</name>
<feature type="compositionally biased region" description="Polar residues" evidence="1">
    <location>
        <begin position="30"/>
        <end position="49"/>
    </location>
</feature>
<feature type="region of interest" description="Disordered" evidence="1">
    <location>
        <begin position="70"/>
        <end position="115"/>
    </location>
</feature>
<feature type="non-terminal residue" evidence="2">
    <location>
        <position position="1"/>
    </location>
</feature>
<comment type="caution">
    <text evidence="2">The sequence shown here is derived from an EMBL/GenBank/DDBJ whole genome shotgun (WGS) entry which is preliminary data.</text>
</comment>
<dbReference type="EMBL" id="JAJJMA010046255">
    <property type="protein sequence ID" value="MCL7025514.1"/>
    <property type="molecule type" value="Genomic_DNA"/>
</dbReference>
<feature type="region of interest" description="Disordered" evidence="1">
    <location>
        <begin position="26"/>
        <end position="55"/>
    </location>
</feature>
<accession>A0AA41RWI8</accession>
<feature type="compositionally biased region" description="Polar residues" evidence="1">
    <location>
        <begin position="71"/>
        <end position="84"/>
    </location>
</feature>
<evidence type="ECO:0000256" key="1">
    <source>
        <dbReference type="SAM" id="MobiDB-lite"/>
    </source>
</evidence>
<organism evidence="2 3">
    <name type="scientific">Papaver nudicaule</name>
    <name type="common">Iceland poppy</name>
    <dbReference type="NCBI Taxonomy" id="74823"/>
    <lineage>
        <taxon>Eukaryota</taxon>
        <taxon>Viridiplantae</taxon>
        <taxon>Streptophyta</taxon>
        <taxon>Embryophyta</taxon>
        <taxon>Tracheophyta</taxon>
        <taxon>Spermatophyta</taxon>
        <taxon>Magnoliopsida</taxon>
        <taxon>Ranunculales</taxon>
        <taxon>Papaveraceae</taxon>
        <taxon>Papaveroideae</taxon>
        <taxon>Papaver</taxon>
    </lineage>
</organism>
<sequence>MSVVSVKSFFWMGNMNAQCAQKRRRGETALQVNTDTEQQEASVPRTPTQIAAEKRKIRLSKIQAAKRLIDSPSTTHFQTENSCHVSDDEIPPDSSTDDSSSEDETVDIADDEHII</sequence>
<proteinExistence type="predicted"/>
<dbReference type="AlphaFoldDB" id="A0AA41RWI8"/>
<evidence type="ECO:0000313" key="3">
    <source>
        <dbReference type="Proteomes" id="UP001177140"/>
    </source>
</evidence>
<protein>
    <submittedName>
        <fullName evidence="2">Uncharacterized protein</fullName>
    </submittedName>
</protein>
<feature type="compositionally biased region" description="Acidic residues" evidence="1">
    <location>
        <begin position="88"/>
        <end position="115"/>
    </location>
</feature>
<gene>
    <name evidence="2" type="ORF">MKW94_005472</name>
</gene>
<dbReference type="Proteomes" id="UP001177140">
    <property type="component" value="Unassembled WGS sequence"/>
</dbReference>
<keyword evidence="3" id="KW-1185">Reference proteome</keyword>
<reference evidence="2" key="1">
    <citation type="submission" date="2022-03" db="EMBL/GenBank/DDBJ databases">
        <title>A functionally conserved STORR gene fusion in Papaver species that diverged 16.8 million years ago.</title>
        <authorList>
            <person name="Catania T."/>
        </authorList>
    </citation>
    <scope>NUCLEOTIDE SEQUENCE</scope>
    <source>
        <strain evidence="2">S-191538</strain>
    </source>
</reference>